<feature type="compositionally biased region" description="Polar residues" evidence="1">
    <location>
        <begin position="148"/>
        <end position="157"/>
    </location>
</feature>
<dbReference type="GeneID" id="5133411"/>
<dbReference type="KEGG" id="vg:5133411"/>
<evidence type="ECO:0000313" key="2">
    <source>
        <dbReference type="EMBL" id="AAX91590.1"/>
    </source>
</evidence>
<dbReference type="Proteomes" id="UP000000924">
    <property type="component" value="Segment"/>
</dbReference>
<feature type="region of interest" description="Disordered" evidence="1">
    <location>
        <begin position="148"/>
        <end position="167"/>
    </location>
</feature>
<name>Q4ZBJ2_9CAUD</name>
<proteinExistence type="predicted"/>
<sequence>MKREFLRGLGLEEETVQKIVDEHHDTLREFKDKAEKAESLQQQLDKANKELDNRDKQITDLQKAKDGDNKELKDKLEKYEHENAQYQADMKELKLNNAVKLAVAKEANDADDILKFINKDELELQDDGTVKGLDKAIETLKESKSYLFTPSKPTGKSPQDGGNPDLGITKEQFEQMSVAERTNLFVNDRSTYDKLIEQN</sequence>
<protein>
    <submittedName>
        <fullName evidence="2">ORF020</fullName>
    </submittedName>
</protein>
<accession>Q4ZBJ2</accession>
<dbReference type="EMBL" id="AY954962">
    <property type="protein sequence ID" value="AAX91590.1"/>
    <property type="molecule type" value="Genomic_DNA"/>
</dbReference>
<evidence type="ECO:0000256" key="1">
    <source>
        <dbReference type="SAM" id="MobiDB-lite"/>
    </source>
</evidence>
<reference evidence="2 3" key="1">
    <citation type="journal article" date="2005" name="Proc. Natl. Acad. Sci. U.S.A.">
        <title>The complete genomes and proteomes of 27 Staphylococcus aureus bacteriophages.</title>
        <authorList>
            <person name="Kwan T."/>
            <person name="Liu J."/>
            <person name="Dubow M."/>
            <person name="Gros P."/>
            <person name="Pelletier J."/>
        </authorList>
    </citation>
    <scope>NUCLEOTIDE SEQUENCE</scope>
</reference>
<dbReference type="SMR" id="Q4ZBJ2"/>
<dbReference type="RefSeq" id="YP_240384.1">
    <property type="nucleotide sequence ID" value="NC_007059.1"/>
</dbReference>
<dbReference type="InterPro" id="IPR009636">
    <property type="entry name" value="SCAF"/>
</dbReference>
<dbReference type="GO" id="GO:0019069">
    <property type="term" value="P:viral capsid assembly"/>
    <property type="evidence" value="ECO:0007669"/>
    <property type="project" value="InterPro"/>
</dbReference>
<keyword evidence="3" id="KW-1185">Reference proteome</keyword>
<evidence type="ECO:0000313" key="3">
    <source>
        <dbReference type="Proteomes" id="UP000000924"/>
    </source>
</evidence>
<dbReference type="Pfam" id="PF06810">
    <property type="entry name" value="Phage_scaffold"/>
    <property type="match status" value="1"/>
</dbReference>
<feature type="region of interest" description="Disordered" evidence="1">
    <location>
        <begin position="46"/>
        <end position="79"/>
    </location>
</feature>
<organism evidence="2 3">
    <name type="scientific">Staphylococcus phage 71</name>
    <dbReference type="NCBI Taxonomy" id="2936816"/>
    <lineage>
        <taxon>Viruses</taxon>
        <taxon>Duplodnaviria</taxon>
        <taxon>Heunggongvirae</taxon>
        <taxon>Uroviricota</taxon>
        <taxon>Caudoviricetes</taxon>
        <taxon>Azeredovirinae</taxon>
        <taxon>Phietavirus</taxon>
        <taxon>Phietavirus pv71</taxon>
    </lineage>
</organism>